<evidence type="ECO:0000259" key="2">
    <source>
        <dbReference type="Pfam" id="PF07596"/>
    </source>
</evidence>
<reference evidence="3 4" key="1">
    <citation type="submission" date="2019-02" db="EMBL/GenBank/DDBJ databases">
        <title>Deep-cultivation of Planctomycetes and their phenomic and genomic characterization uncovers novel biology.</title>
        <authorList>
            <person name="Wiegand S."/>
            <person name="Jogler M."/>
            <person name="Boedeker C."/>
            <person name="Pinto D."/>
            <person name="Vollmers J."/>
            <person name="Rivas-Marin E."/>
            <person name="Kohn T."/>
            <person name="Peeters S.H."/>
            <person name="Heuer A."/>
            <person name="Rast P."/>
            <person name="Oberbeckmann S."/>
            <person name="Bunk B."/>
            <person name="Jeske O."/>
            <person name="Meyerdierks A."/>
            <person name="Storesund J.E."/>
            <person name="Kallscheuer N."/>
            <person name="Luecker S."/>
            <person name="Lage O.M."/>
            <person name="Pohl T."/>
            <person name="Merkel B.J."/>
            <person name="Hornburger P."/>
            <person name="Mueller R.-W."/>
            <person name="Bruemmer F."/>
            <person name="Labrenz M."/>
            <person name="Spormann A.M."/>
            <person name="Op den Camp H."/>
            <person name="Overmann J."/>
            <person name="Amann R."/>
            <person name="Jetten M.S.M."/>
            <person name="Mascher T."/>
            <person name="Medema M.H."/>
            <person name="Devos D.P."/>
            <person name="Kaster A.-K."/>
            <person name="Ovreas L."/>
            <person name="Rohde M."/>
            <person name="Galperin M.Y."/>
            <person name="Jogler C."/>
        </authorList>
    </citation>
    <scope>NUCLEOTIDE SEQUENCE [LARGE SCALE GENOMIC DNA]</scope>
    <source>
        <strain evidence="3 4">I41</strain>
    </source>
</reference>
<keyword evidence="4" id="KW-1185">Reference proteome</keyword>
<dbReference type="Proteomes" id="UP000317909">
    <property type="component" value="Chromosome"/>
</dbReference>
<dbReference type="PANTHER" id="PTHR30093:SF2">
    <property type="entry name" value="TYPE II SECRETION SYSTEM PROTEIN H"/>
    <property type="match status" value="1"/>
</dbReference>
<dbReference type="InterPro" id="IPR045584">
    <property type="entry name" value="Pilin-like"/>
</dbReference>
<dbReference type="Pfam" id="PF07596">
    <property type="entry name" value="SBP_bac_10"/>
    <property type="match status" value="1"/>
</dbReference>
<dbReference type="Gene3D" id="3.30.700.10">
    <property type="entry name" value="Glycoprotein, Type 4 Pilin"/>
    <property type="match status" value="1"/>
</dbReference>
<dbReference type="InterPro" id="IPR011453">
    <property type="entry name" value="DUF1559"/>
</dbReference>
<dbReference type="NCBIfam" id="TIGR04294">
    <property type="entry name" value="pre_pil_HX9DG"/>
    <property type="match status" value="1"/>
</dbReference>
<evidence type="ECO:0000313" key="3">
    <source>
        <dbReference type="EMBL" id="QDT71252.1"/>
    </source>
</evidence>
<keyword evidence="1" id="KW-0472">Membrane</keyword>
<name>A0A517TS98_9BACT</name>
<protein>
    <recommendedName>
        <fullName evidence="2">DUF1559 domain-containing protein</fullName>
    </recommendedName>
</protein>
<dbReference type="AlphaFoldDB" id="A0A517TS98"/>
<keyword evidence="1" id="KW-1133">Transmembrane helix</keyword>
<dbReference type="Pfam" id="PF07963">
    <property type="entry name" value="N_methyl"/>
    <property type="match status" value="1"/>
</dbReference>
<feature type="transmembrane region" description="Helical" evidence="1">
    <location>
        <begin position="21"/>
        <end position="42"/>
    </location>
</feature>
<gene>
    <name evidence="3" type="ORF">I41_04080</name>
</gene>
<dbReference type="RefSeq" id="WP_168206613.1">
    <property type="nucleotide sequence ID" value="NZ_CP036339.1"/>
</dbReference>
<evidence type="ECO:0000313" key="4">
    <source>
        <dbReference type="Proteomes" id="UP000317909"/>
    </source>
</evidence>
<dbReference type="SUPFAM" id="SSF54523">
    <property type="entry name" value="Pili subunits"/>
    <property type="match status" value="1"/>
</dbReference>
<accession>A0A517TS98</accession>
<dbReference type="KEGG" id="llh:I41_04080"/>
<organism evidence="3 4">
    <name type="scientific">Lacipirellula limnantheis</name>
    <dbReference type="NCBI Taxonomy" id="2528024"/>
    <lineage>
        <taxon>Bacteria</taxon>
        <taxon>Pseudomonadati</taxon>
        <taxon>Planctomycetota</taxon>
        <taxon>Planctomycetia</taxon>
        <taxon>Pirellulales</taxon>
        <taxon>Lacipirellulaceae</taxon>
        <taxon>Lacipirellula</taxon>
    </lineage>
</organism>
<evidence type="ECO:0000256" key="1">
    <source>
        <dbReference type="SAM" id="Phobius"/>
    </source>
</evidence>
<dbReference type="EMBL" id="CP036339">
    <property type="protein sequence ID" value="QDT71252.1"/>
    <property type="molecule type" value="Genomic_DNA"/>
</dbReference>
<dbReference type="InterPro" id="IPR027558">
    <property type="entry name" value="Pre_pil_HX9DG_C"/>
</dbReference>
<dbReference type="PANTHER" id="PTHR30093">
    <property type="entry name" value="GENERAL SECRETION PATHWAY PROTEIN G"/>
    <property type="match status" value="1"/>
</dbReference>
<dbReference type="InterPro" id="IPR012902">
    <property type="entry name" value="N_methyl_site"/>
</dbReference>
<dbReference type="NCBIfam" id="TIGR02532">
    <property type="entry name" value="IV_pilin_GFxxxE"/>
    <property type="match status" value="1"/>
</dbReference>
<keyword evidence="1" id="KW-0812">Transmembrane</keyword>
<feature type="domain" description="DUF1559" evidence="2">
    <location>
        <begin position="43"/>
        <end position="343"/>
    </location>
</feature>
<proteinExistence type="predicted"/>
<sequence>MHGQVPSTSATRRRPLRAFTLVELLVVIAIIGVLVALLLPAVQAAREAARRMNCQSNMKNHALAVVNYENARKKLPASSQAIVAMAGRNGVTYVYSPYSGGQFSWIVQTLPYLELQSLSSQFDQKLTVFTQNAQTAPESAQPAVMLCPSDAAFGRFYKSEYTNGKPLAKGNYVCYAGPEHLNSSRVFSGAIVDGGQELRRISDGTSQTIMITEVRTRDLEDDQRGAWALAWGGGASIITLDLHSSTVPIGQSWSSAGQPDVPYIPLTDAGHLSQANPPNNFGATVFNHDQLRICSDKAGADLERMPCDTVANWETAAPRSLHPGGVNSAHVDGSVHWLADDVDIALLAKMICVNDGLTVNQ</sequence>